<keyword evidence="2" id="KW-1185">Reference proteome</keyword>
<dbReference type="InterPro" id="IPR025690">
    <property type="entry name" value="Methyltransf_put"/>
</dbReference>
<evidence type="ECO:0000313" key="2">
    <source>
        <dbReference type="Proteomes" id="UP000766629"/>
    </source>
</evidence>
<protein>
    <submittedName>
        <fullName evidence="1">Class I SAM-dependent methyltransferase</fullName>
    </submittedName>
</protein>
<organism evidence="1 2">
    <name type="scientific">Leisingera daeponensis</name>
    <dbReference type="NCBI Taxonomy" id="405746"/>
    <lineage>
        <taxon>Bacteria</taxon>
        <taxon>Pseudomonadati</taxon>
        <taxon>Pseudomonadota</taxon>
        <taxon>Alphaproteobacteria</taxon>
        <taxon>Rhodobacterales</taxon>
        <taxon>Roseobacteraceae</taxon>
        <taxon>Leisingera</taxon>
    </lineage>
</organism>
<dbReference type="Gene3D" id="3.40.50.150">
    <property type="entry name" value="Vaccinia Virus protein VP39"/>
    <property type="match status" value="1"/>
</dbReference>
<dbReference type="InterPro" id="IPR029063">
    <property type="entry name" value="SAM-dependent_MTases_sf"/>
</dbReference>
<sequence>MSRLDSMLRRLTAQRDGLNWAAEQIAKLDGDVLDMGLGNGRTYDHLREILASRRIWVIDRVLQCHPSCVPPEKDFLQGEARPMLELLAAENRRIALAHYDFGFGVKEKDVAEAAALSPEIARVMAPGGIIVSGQPLSGFQELDGPAGIPPGRYMFYRAVD</sequence>
<dbReference type="RefSeq" id="WP_222503347.1">
    <property type="nucleotide sequence ID" value="NZ_JAHVJA010000003.1"/>
</dbReference>
<evidence type="ECO:0000313" key="1">
    <source>
        <dbReference type="EMBL" id="MBY6139723.1"/>
    </source>
</evidence>
<keyword evidence="1" id="KW-0489">Methyltransferase</keyword>
<dbReference type="GO" id="GO:0008168">
    <property type="term" value="F:methyltransferase activity"/>
    <property type="evidence" value="ECO:0007669"/>
    <property type="project" value="UniProtKB-KW"/>
</dbReference>
<dbReference type="GO" id="GO:0032259">
    <property type="term" value="P:methylation"/>
    <property type="evidence" value="ECO:0007669"/>
    <property type="project" value="UniProtKB-KW"/>
</dbReference>
<keyword evidence="1" id="KW-0808">Transferase</keyword>
<proteinExistence type="predicted"/>
<reference evidence="1 2" key="1">
    <citation type="submission" date="2021-06" db="EMBL/GenBank/DDBJ databases">
        <title>50 bacteria genomes isolated from Dapeng, Shenzhen, China.</title>
        <authorList>
            <person name="Zheng W."/>
            <person name="Yu S."/>
            <person name="Huang Y."/>
        </authorList>
    </citation>
    <scope>NUCLEOTIDE SEQUENCE [LARGE SCALE GENOMIC DNA]</scope>
    <source>
        <strain evidence="1 2">DP1N14-2</strain>
    </source>
</reference>
<dbReference type="Pfam" id="PF12692">
    <property type="entry name" value="Methyltransf_17"/>
    <property type="match status" value="1"/>
</dbReference>
<gene>
    <name evidence="1" type="ORF">KUV26_09790</name>
</gene>
<dbReference type="EMBL" id="JAHVJA010000003">
    <property type="protein sequence ID" value="MBY6139723.1"/>
    <property type="molecule type" value="Genomic_DNA"/>
</dbReference>
<accession>A0ABS7NET0</accession>
<name>A0ABS7NET0_9RHOB</name>
<dbReference type="SUPFAM" id="SSF53335">
    <property type="entry name" value="S-adenosyl-L-methionine-dependent methyltransferases"/>
    <property type="match status" value="1"/>
</dbReference>
<dbReference type="Proteomes" id="UP000766629">
    <property type="component" value="Unassembled WGS sequence"/>
</dbReference>
<comment type="caution">
    <text evidence="1">The sequence shown here is derived from an EMBL/GenBank/DDBJ whole genome shotgun (WGS) entry which is preliminary data.</text>
</comment>